<evidence type="ECO:0000259" key="9">
    <source>
        <dbReference type="Pfam" id="PF11984"/>
    </source>
</evidence>
<dbReference type="EMBL" id="AP019755">
    <property type="protein sequence ID" value="BBL35896.1"/>
    <property type="molecule type" value="Genomic_DNA"/>
</dbReference>
<dbReference type="InterPro" id="IPR013426">
    <property type="entry name" value="EpsH-like"/>
</dbReference>
<dbReference type="NCBIfam" id="TIGR04178">
    <property type="entry name" value="exo_archaeo"/>
    <property type="match status" value="1"/>
</dbReference>
<reference evidence="10 11" key="1">
    <citation type="submission" date="2019-06" db="EMBL/GenBank/DDBJ databases">
        <title>Nitrosomonas stercoris KYUHI-S whole genome shotgun sequence.</title>
        <authorList>
            <person name="Nakagawa T."/>
            <person name="Tsuchiya Y."/>
            <person name="Takahashi R."/>
        </authorList>
    </citation>
    <scope>NUCLEOTIDE SEQUENCE [LARGE SCALE GENOMIC DNA]</scope>
    <source>
        <strain evidence="10 11">KYUHI-S</strain>
    </source>
</reference>
<keyword evidence="4 8" id="KW-0812">Transmembrane</keyword>
<comment type="subcellular location">
    <subcellularLocation>
        <location evidence="1">Cell membrane</location>
        <topology evidence="1">Multi-pass membrane protein</topology>
    </subcellularLocation>
</comment>
<keyword evidence="6 8" id="KW-1133">Transmembrane helix</keyword>
<dbReference type="NCBIfam" id="TIGR03109">
    <property type="entry name" value="exosort_XrtA"/>
    <property type="match status" value="1"/>
</dbReference>
<feature type="transmembrane region" description="Helical" evidence="8">
    <location>
        <begin position="222"/>
        <end position="242"/>
    </location>
</feature>
<name>A0A4Y1YP05_9PROT</name>
<dbReference type="Pfam" id="PF09721">
    <property type="entry name" value="Exosortase_EpsH"/>
    <property type="match status" value="1"/>
</dbReference>
<protein>
    <recommendedName>
        <fullName evidence="9">Methanolan biosynthesis EpsI domain-containing protein</fullName>
    </recommendedName>
</protein>
<keyword evidence="3" id="KW-0645">Protease</keyword>
<dbReference type="AlphaFoldDB" id="A0A4Y1YP05"/>
<proteinExistence type="predicted"/>
<dbReference type="KEGG" id="nst:Nstercoris_02173"/>
<dbReference type="Proteomes" id="UP000316473">
    <property type="component" value="Chromosome"/>
</dbReference>
<organism evidence="10 11">
    <name type="scientific">Nitrosomonas stercoris</name>
    <dbReference type="NCBI Taxonomy" id="1444684"/>
    <lineage>
        <taxon>Bacteria</taxon>
        <taxon>Pseudomonadati</taxon>
        <taxon>Pseudomonadota</taxon>
        <taxon>Betaproteobacteria</taxon>
        <taxon>Nitrosomonadales</taxon>
        <taxon>Nitrosomonadaceae</taxon>
        <taxon>Nitrosomonas</taxon>
    </lineage>
</organism>
<feature type="transmembrane region" description="Helical" evidence="8">
    <location>
        <begin position="303"/>
        <end position="328"/>
    </location>
</feature>
<gene>
    <name evidence="10" type="ORF">Nstercoris_02173</name>
</gene>
<evidence type="ECO:0000256" key="7">
    <source>
        <dbReference type="ARBA" id="ARBA00023136"/>
    </source>
</evidence>
<dbReference type="InterPro" id="IPR014263">
    <property type="entry name" value="Methanolan_biosynth_EpsI"/>
</dbReference>
<dbReference type="GO" id="GO:0008233">
    <property type="term" value="F:peptidase activity"/>
    <property type="evidence" value="ECO:0007669"/>
    <property type="project" value="UniProtKB-KW"/>
</dbReference>
<evidence type="ECO:0000313" key="10">
    <source>
        <dbReference type="EMBL" id="BBL35896.1"/>
    </source>
</evidence>
<dbReference type="GO" id="GO:0006508">
    <property type="term" value="P:proteolysis"/>
    <property type="evidence" value="ECO:0007669"/>
    <property type="project" value="UniProtKB-KW"/>
</dbReference>
<accession>A0A4Y1YP05</accession>
<feature type="domain" description="Methanolan biosynthesis EpsI" evidence="9">
    <location>
        <begin position="317"/>
        <end position="513"/>
    </location>
</feature>
<dbReference type="GO" id="GO:0005886">
    <property type="term" value="C:plasma membrane"/>
    <property type="evidence" value="ECO:0007669"/>
    <property type="project" value="UniProtKB-SubCell"/>
</dbReference>
<evidence type="ECO:0000256" key="8">
    <source>
        <dbReference type="SAM" id="Phobius"/>
    </source>
</evidence>
<sequence length="527" mass="58798">MSVRTQSILAVNNSNFSSDQKIAISITVLVIVLLLGIYYETVESIVAIWNRSETYAHGYLIVPFSIYMIWKKHSVLATTSFHPNYLPILVLVVLGAGWLLASAASAQVAEQYALVAMIPVIVWAILGWNVFSTIIFPLAYLLFAVPFGEIFIPPLIDFTADFTVNALQFVGIPVYREGSFFSIPSGNWSVVEACSGVRYLIASVTLGTLYAYLTYHSTIRRLIFIVCSILVPVIANGIRAFLIVMTGHLSDMKLAVGVDHLIYGWIFFGLVMLLLFWLGSFWREDHLPVVTEQQHTNASKQEISPVSIKTTLSIAGLVALVVAIWPAYLHFLQNKVDAYPLPTISISDLSGKWQANSMQFSDWVPDYNGSPGQFVGHFQSRDQHVSLYVTYYRDQQQTGKLISSSNLLVASKESGWRNVSGSAKEVTLGENKLSIHENLLHASSDKLLVWRWFWLINQETANPYLGKAIQAMNQILGRGDDGAEIIVAAAYEHDPEEAMSVLHEFVVDMRPAIIERLKMIQNGVTRD</sequence>
<keyword evidence="2" id="KW-1003">Cell membrane</keyword>
<dbReference type="Pfam" id="PF11984">
    <property type="entry name" value="DUF3485"/>
    <property type="match status" value="1"/>
</dbReference>
<evidence type="ECO:0000256" key="5">
    <source>
        <dbReference type="ARBA" id="ARBA00022801"/>
    </source>
</evidence>
<dbReference type="InterPro" id="IPR019127">
    <property type="entry name" value="Exosortase"/>
</dbReference>
<evidence type="ECO:0000256" key="2">
    <source>
        <dbReference type="ARBA" id="ARBA00022475"/>
    </source>
</evidence>
<evidence type="ECO:0000313" key="11">
    <source>
        <dbReference type="Proteomes" id="UP000316473"/>
    </source>
</evidence>
<feature type="transmembrane region" description="Helical" evidence="8">
    <location>
        <begin position="82"/>
        <end position="100"/>
    </location>
</feature>
<evidence type="ECO:0000256" key="6">
    <source>
        <dbReference type="ARBA" id="ARBA00022989"/>
    </source>
</evidence>
<evidence type="ECO:0000256" key="3">
    <source>
        <dbReference type="ARBA" id="ARBA00022670"/>
    </source>
</evidence>
<feature type="transmembrane region" description="Helical" evidence="8">
    <location>
        <begin position="197"/>
        <end position="215"/>
    </location>
</feature>
<feature type="transmembrane region" description="Helical" evidence="8">
    <location>
        <begin position="54"/>
        <end position="70"/>
    </location>
</feature>
<keyword evidence="11" id="KW-1185">Reference proteome</keyword>
<keyword evidence="5" id="KW-0378">Hydrolase</keyword>
<dbReference type="InterPro" id="IPR017540">
    <property type="entry name" value="Exosortase-1"/>
</dbReference>
<feature type="transmembrane region" description="Helical" evidence="8">
    <location>
        <begin position="21"/>
        <end position="39"/>
    </location>
</feature>
<dbReference type="InterPro" id="IPR026392">
    <property type="entry name" value="Exo/Archaeosortase_dom"/>
</dbReference>
<dbReference type="NCBIfam" id="TIGR02914">
    <property type="entry name" value="EpsI_fam"/>
    <property type="match status" value="1"/>
</dbReference>
<feature type="transmembrane region" description="Helical" evidence="8">
    <location>
        <begin position="262"/>
        <end position="282"/>
    </location>
</feature>
<dbReference type="NCBIfam" id="TIGR02602">
    <property type="entry name" value="8TM_EpsH"/>
    <property type="match status" value="1"/>
</dbReference>
<evidence type="ECO:0000256" key="4">
    <source>
        <dbReference type="ARBA" id="ARBA00022692"/>
    </source>
</evidence>
<keyword evidence="7 8" id="KW-0472">Membrane</keyword>
<evidence type="ECO:0000256" key="1">
    <source>
        <dbReference type="ARBA" id="ARBA00004651"/>
    </source>
</evidence>